<sequence length="283" mass="32390">MISLTPEDIAGRNCGYWARISKIRLGASVFSFIDHEYQIEPMEFTGRRKCVMKGTQGGFTEDEVLDSLHGMIHKLLLQGVLYLFPTTDDVGEFTKSRFNPLIAANREVIGKYVKSSGKGTDTVSLKKIHNAFLYLRGARLSQKISDVNESSKLKSIPVDRVIFDEVDHMSEDVIAKARGRYYDSPWQEEVFIGNPIIPGLGIDKQWQKSDQRHWWRKCSSCGKFTCAELFFIEDPERCVGIRSDGTGYIACKNCGREVFIKDGEWQPELKDNTNYMRGYRWSQ</sequence>
<protein>
    <recommendedName>
        <fullName evidence="1">Phage terminase large subunit GpA ATPase domain-containing protein</fullName>
    </recommendedName>
</protein>
<dbReference type="AlphaFoldDB" id="A0A0F9DPD6"/>
<proteinExistence type="predicted"/>
<organism evidence="2">
    <name type="scientific">marine sediment metagenome</name>
    <dbReference type="NCBI Taxonomy" id="412755"/>
    <lineage>
        <taxon>unclassified sequences</taxon>
        <taxon>metagenomes</taxon>
        <taxon>ecological metagenomes</taxon>
    </lineage>
</organism>
<feature type="non-terminal residue" evidence="2">
    <location>
        <position position="283"/>
    </location>
</feature>
<reference evidence="2" key="1">
    <citation type="journal article" date="2015" name="Nature">
        <title>Complex archaea that bridge the gap between prokaryotes and eukaryotes.</title>
        <authorList>
            <person name="Spang A."/>
            <person name="Saw J.H."/>
            <person name="Jorgensen S.L."/>
            <person name="Zaremba-Niedzwiedzka K."/>
            <person name="Martijn J."/>
            <person name="Lind A.E."/>
            <person name="van Eijk R."/>
            <person name="Schleper C."/>
            <person name="Guy L."/>
            <person name="Ettema T.J."/>
        </authorList>
    </citation>
    <scope>NUCLEOTIDE SEQUENCE</scope>
</reference>
<evidence type="ECO:0000313" key="2">
    <source>
        <dbReference type="EMBL" id="KKL63643.1"/>
    </source>
</evidence>
<feature type="domain" description="Phage terminase large subunit GpA ATPase" evidence="1">
    <location>
        <begin position="37"/>
        <end position="266"/>
    </location>
</feature>
<gene>
    <name evidence="2" type="ORF">LCGC14_2173080</name>
</gene>
<accession>A0A0F9DPD6</accession>
<dbReference type="GO" id="GO:0016887">
    <property type="term" value="F:ATP hydrolysis activity"/>
    <property type="evidence" value="ECO:0007669"/>
    <property type="project" value="InterPro"/>
</dbReference>
<dbReference type="Pfam" id="PF05876">
    <property type="entry name" value="GpA_ATPase"/>
    <property type="match status" value="1"/>
</dbReference>
<dbReference type="EMBL" id="LAZR01028096">
    <property type="protein sequence ID" value="KKL63643.1"/>
    <property type="molecule type" value="Genomic_DNA"/>
</dbReference>
<dbReference type="InterPro" id="IPR046453">
    <property type="entry name" value="GpA_ATPase"/>
</dbReference>
<name>A0A0F9DPD6_9ZZZZ</name>
<comment type="caution">
    <text evidence="2">The sequence shown here is derived from an EMBL/GenBank/DDBJ whole genome shotgun (WGS) entry which is preliminary data.</text>
</comment>
<evidence type="ECO:0000259" key="1">
    <source>
        <dbReference type="Pfam" id="PF05876"/>
    </source>
</evidence>